<gene>
    <name evidence="1" type="ORF">GCM10010421_17110</name>
</gene>
<organism evidence="1 2">
    <name type="scientific">Streptomyces glaucus</name>
    <dbReference type="NCBI Taxonomy" id="284029"/>
    <lineage>
        <taxon>Bacteria</taxon>
        <taxon>Bacillati</taxon>
        <taxon>Actinomycetota</taxon>
        <taxon>Actinomycetes</taxon>
        <taxon>Kitasatosporales</taxon>
        <taxon>Streptomycetaceae</taxon>
        <taxon>Streptomyces</taxon>
    </lineage>
</organism>
<evidence type="ECO:0000313" key="2">
    <source>
        <dbReference type="Proteomes" id="UP001500460"/>
    </source>
</evidence>
<dbReference type="InterPro" id="IPR007995">
    <property type="entry name" value="DUF742"/>
</dbReference>
<reference evidence="1 2" key="1">
    <citation type="journal article" date="2019" name="Int. J. Syst. Evol. Microbiol.">
        <title>The Global Catalogue of Microorganisms (GCM) 10K type strain sequencing project: providing services to taxonomists for standard genome sequencing and annotation.</title>
        <authorList>
            <consortium name="The Broad Institute Genomics Platform"/>
            <consortium name="The Broad Institute Genome Sequencing Center for Infectious Disease"/>
            <person name="Wu L."/>
            <person name="Ma J."/>
        </authorList>
    </citation>
    <scope>NUCLEOTIDE SEQUENCE [LARGE SCALE GENOMIC DNA]</scope>
    <source>
        <strain evidence="1 2">JCM 6922</strain>
    </source>
</reference>
<comment type="caution">
    <text evidence="1">The sequence shown here is derived from an EMBL/GenBank/DDBJ whole genome shotgun (WGS) entry which is preliminary data.</text>
</comment>
<evidence type="ECO:0000313" key="1">
    <source>
        <dbReference type="EMBL" id="GAA2429554.1"/>
    </source>
</evidence>
<name>A0ABN3JGA3_9ACTN</name>
<dbReference type="PANTHER" id="PTHR36221:SF1">
    <property type="entry name" value="DUF742 DOMAIN-CONTAINING PROTEIN"/>
    <property type="match status" value="1"/>
</dbReference>
<accession>A0ABN3JGA3</accession>
<dbReference type="PANTHER" id="PTHR36221">
    <property type="entry name" value="DUF742 DOMAIN-CONTAINING PROTEIN"/>
    <property type="match status" value="1"/>
</dbReference>
<protein>
    <submittedName>
        <fullName evidence="1">DUF742 domain-containing protein</fullName>
    </submittedName>
</protein>
<dbReference type="Proteomes" id="UP001500460">
    <property type="component" value="Unassembled WGS sequence"/>
</dbReference>
<dbReference type="Pfam" id="PF05331">
    <property type="entry name" value="DUF742"/>
    <property type="match status" value="1"/>
</dbReference>
<proteinExistence type="predicted"/>
<dbReference type="EMBL" id="BAAATK010000008">
    <property type="protein sequence ID" value="GAA2429554.1"/>
    <property type="molecule type" value="Genomic_DNA"/>
</dbReference>
<sequence length="133" mass="14282">MRHWTEDLEDDEADEPLVRPYTITGGRTTAGRDDLTLITLITARTAPGTDTAAGRSALQPEHRTILRLCARRPVAVAEIAAGLDLPVSVTKILVGDLIDAGRVRARPPLAFAHNGALPDMTILEAVRDGLRGL</sequence>
<keyword evidence="2" id="KW-1185">Reference proteome</keyword>
<dbReference type="RefSeq" id="WP_344601250.1">
    <property type="nucleotide sequence ID" value="NZ_BAAATK010000008.1"/>
</dbReference>